<protein>
    <submittedName>
        <fullName evidence="3">Fam-h protein</fullName>
    </submittedName>
</protein>
<evidence type="ECO:0000256" key="2">
    <source>
        <dbReference type="SAM" id="Phobius"/>
    </source>
</evidence>
<dbReference type="KEGG" id="prel:PRELSG_0025500"/>
<dbReference type="EMBL" id="CVMU01000205">
    <property type="protein sequence ID" value="CRG84701.1"/>
    <property type="molecule type" value="Genomic_DNA"/>
</dbReference>
<name>A0A1J1GMZ4_PLARL</name>
<keyword evidence="2" id="KW-1133">Transmembrane helix</keyword>
<dbReference type="Proteomes" id="UP000220158">
    <property type="component" value="Unassembled WGS sequence"/>
</dbReference>
<dbReference type="AlphaFoldDB" id="A0A1J1GMZ4"/>
<evidence type="ECO:0000256" key="1">
    <source>
        <dbReference type="SAM" id="MobiDB-lite"/>
    </source>
</evidence>
<reference evidence="3 4" key="1">
    <citation type="submission" date="2015-04" db="EMBL/GenBank/DDBJ databases">
        <authorList>
            <consortium name="Pathogen Informatics"/>
        </authorList>
    </citation>
    <scope>NUCLEOTIDE SEQUENCE [LARGE SCALE GENOMIC DNA]</scope>
    <source>
        <strain evidence="3 4">SGS1</strain>
    </source>
</reference>
<accession>A0A1J1GMZ4</accession>
<feature type="transmembrane region" description="Helical" evidence="2">
    <location>
        <begin position="201"/>
        <end position="226"/>
    </location>
</feature>
<feature type="transmembrane region" description="Helical" evidence="2">
    <location>
        <begin position="44"/>
        <end position="61"/>
    </location>
</feature>
<proteinExistence type="predicted"/>
<evidence type="ECO:0000313" key="4">
    <source>
        <dbReference type="Proteomes" id="UP000220158"/>
    </source>
</evidence>
<dbReference type="GeneID" id="39734182"/>
<feature type="compositionally biased region" description="Acidic residues" evidence="1">
    <location>
        <begin position="129"/>
        <end position="154"/>
    </location>
</feature>
<keyword evidence="2" id="KW-0812">Transmembrane</keyword>
<keyword evidence="2" id="KW-0472">Membrane</keyword>
<feature type="compositionally biased region" description="Basic and acidic residues" evidence="1">
    <location>
        <begin position="116"/>
        <end position="128"/>
    </location>
</feature>
<keyword evidence="4" id="KW-1185">Reference proteome</keyword>
<sequence length="236" mass="27270">MSRKSNVISSIDGFLGYDSHVAKGSITTDRSTLKIYNKKEKKNILDFLIKFFIFTFLIWILQVSSSCDSCRSWNYENDLKKTLNLGAKRSLAEGENIKKPIGEELKLCEHDVIDDPESKNKKEEKEEKEKEEEEEEKEEEEEEEKEEEKEEEEKEEKNKNVECNNITLESCACILNTLSLSVSSCQLFYSLILYSKDVAQFGLLISGYTTLILNLSILIYSILSILGKFHIKHKEL</sequence>
<dbReference type="VEuPathDB" id="PlasmoDB:PRELSG_0025500"/>
<evidence type="ECO:0000313" key="3">
    <source>
        <dbReference type="EMBL" id="CRG84701.1"/>
    </source>
</evidence>
<dbReference type="RefSeq" id="XP_028531139.1">
    <property type="nucleotide sequence ID" value="XM_028675412.1"/>
</dbReference>
<gene>
    <name evidence="3" type="ORF">PRELSG_0025500</name>
</gene>
<feature type="region of interest" description="Disordered" evidence="1">
    <location>
        <begin position="116"/>
        <end position="159"/>
    </location>
</feature>
<organism evidence="3 4">
    <name type="scientific">Plasmodium relictum</name>
    <dbReference type="NCBI Taxonomy" id="85471"/>
    <lineage>
        <taxon>Eukaryota</taxon>
        <taxon>Sar</taxon>
        <taxon>Alveolata</taxon>
        <taxon>Apicomplexa</taxon>
        <taxon>Aconoidasida</taxon>
        <taxon>Haemosporida</taxon>
        <taxon>Plasmodiidae</taxon>
        <taxon>Plasmodium</taxon>
        <taxon>Plasmodium (Haemamoeba)</taxon>
    </lineage>
</organism>